<feature type="binding site" evidence="11">
    <location>
        <position position="96"/>
    </location>
    <ligand>
        <name>S-adenosyl-L-methionine</name>
        <dbReference type="ChEBI" id="CHEBI:59789"/>
    </ligand>
</feature>
<accession>A0A1H3CVU9</accession>
<keyword evidence="4 11" id="KW-0949">S-adenosyl-L-methionine</keyword>
<dbReference type="RefSeq" id="WP_091332391.1">
    <property type="nucleotide sequence ID" value="NZ_FNOW01000007.1"/>
</dbReference>
<evidence type="ECO:0000256" key="8">
    <source>
        <dbReference type="ARBA" id="ARBA00041995"/>
    </source>
</evidence>
<comment type="catalytic activity">
    <reaction evidence="10 11">
        <text>uridine(2552) in 23S rRNA + S-adenosyl-L-methionine = 2'-O-methyluridine(2552) in 23S rRNA + S-adenosyl-L-homocysteine + H(+)</text>
        <dbReference type="Rhea" id="RHEA:42720"/>
        <dbReference type="Rhea" id="RHEA-COMP:10202"/>
        <dbReference type="Rhea" id="RHEA-COMP:10203"/>
        <dbReference type="ChEBI" id="CHEBI:15378"/>
        <dbReference type="ChEBI" id="CHEBI:57856"/>
        <dbReference type="ChEBI" id="CHEBI:59789"/>
        <dbReference type="ChEBI" id="CHEBI:65315"/>
        <dbReference type="ChEBI" id="CHEBI:74478"/>
        <dbReference type="EC" id="2.1.1.166"/>
    </reaction>
</comment>
<evidence type="ECO:0000256" key="2">
    <source>
        <dbReference type="ARBA" id="ARBA00022603"/>
    </source>
</evidence>
<dbReference type="Gene3D" id="3.40.50.150">
    <property type="entry name" value="Vaccinia Virus protein VP39"/>
    <property type="match status" value="1"/>
</dbReference>
<gene>
    <name evidence="11" type="primary">rlmE</name>
    <name evidence="11" type="synonym">ftsJ</name>
    <name evidence="11" type="synonym">rrmJ</name>
    <name evidence="14" type="ORF">SAMN05421644_10733</name>
</gene>
<dbReference type="PIRSF" id="PIRSF005461">
    <property type="entry name" value="23S_rRNA_mtase"/>
    <property type="match status" value="1"/>
</dbReference>
<dbReference type="OrthoDB" id="9790080at2"/>
<protein>
    <recommendedName>
        <fullName evidence="7 11">Ribosomal RNA large subunit methyltransferase E</fullName>
        <ecNumber evidence="6 11">2.1.1.166</ecNumber>
    </recommendedName>
    <alternativeName>
        <fullName evidence="9 11">23S rRNA Um2552 methyltransferase</fullName>
    </alternativeName>
    <alternativeName>
        <fullName evidence="8 11">rRNA (uridine-2'-O-)-methyltransferase</fullName>
    </alternativeName>
</protein>
<dbReference type="GO" id="GO:0008650">
    <property type="term" value="F:rRNA (uridine-2'-O-)-methyltransferase activity"/>
    <property type="evidence" value="ECO:0007669"/>
    <property type="project" value="UniProtKB-UniRule"/>
</dbReference>
<dbReference type="FunFam" id="3.40.50.150:FF:000005">
    <property type="entry name" value="Ribosomal RNA large subunit methyltransferase E"/>
    <property type="match status" value="1"/>
</dbReference>
<keyword evidence="2 11" id="KW-0489">Methyltransferase</keyword>
<dbReference type="NCBIfam" id="NF008390">
    <property type="entry name" value="PRK11188.1"/>
    <property type="match status" value="1"/>
</dbReference>
<dbReference type="PANTHER" id="PTHR10920:SF18">
    <property type="entry name" value="RRNA METHYLTRANSFERASE 2, MITOCHONDRIAL"/>
    <property type="match status" value="1"/>
</dbReference>
<dbReference type="AlphaFoldDB" id="A0A1H3CVU9"/>
<keyword evidence="1 11" id="KW-0698">rRNA processing</keyword>
<evidence type="ECO:0000313" key="15">
    <source>
        <dbReference type="Proteomes" id="UP000198672"/>
    </source>
</evidence>
<sequence>MARSSSSRRWLDRHRNDPYVQRVQRDGYRSRAAYKLLEIQEKDRILQSGMRVVDLGAAPGSWSQIAQRLVGVTGRVVALDILPMEPIAGVSVLCGDFREAAVVAALRDAIGDAPLDVVLSDMAPNITGTAVVDQTRAMYLVELALELAHSQLKPGGTLVTKVFQGAGFDDYLRTLRASFKQVASRKPNASRAESREVFLVAKGFFRP</sequence>
<evidence type="ECO:0000256" key="11">
    <source>
        <dbReference type="HAMAP-Rule" id="MF_01547"/>
    </source>
</evidence>
<reference evidence="15" key="1">
    <citation type="submission" date="2016-10" db="EMBL/GenBank/DDBJ databases">
        <authorList>
            <person name="Varghese N."/>
            <person name="Submissions S."/>
        </authorList>
    </citation>
    <scope>NUCLEOTIDE SEQUENCE [LARGE SCALE GENOMIC DNA]</scope>
    <source>
        <strain evidence="15">DSM 173</strain>
    </source>
</reference>
<organism evidence="14 15">
    <name type="scientific">Allochromatium warmingii</name>
    <name type="common">Chromatium warmingii</name>
    <dbReference type="NCBI Taxonomy" id="61595"/>
    <lineage>
        <taxon>Bacteria</taxon>
        <taxon>Pseudomonadati</taxon>
        <taxon>Pseudomonadota</taxon>
        <taxon>Gammaproteobacteria</taxon>
        <taxon>Chromatiales</taxon>
        <taxon>Chromatiaceae</taxon>
        <taxon>Allochromatium</taxon>
    </lineage>
</organism>
<dbReference type="EMBL" id="FNOW01000007">
    <property type="protein sequence ID" value="SDX58333.1"/>
    <property type="molecule type" value="Genomic_DNA"/>
</dbReference>
<feature type="binding site" evidence="11">
    <location>
        <position position="62"/>
    </location>
    <ligand>
        <name>S-adenosyl-L-methionine</name>
        <dbReference type="ChEBI" id="CHEBI:59789"/>
    </ligand>
</feature>
<evidence type="ECO:0000256" key="9">
    <source>
        <dbReference type="ARBA" id="ARBA00042745"/>
    </source>
</evidence>
<dbReference type="SUPFAM" id="SSF53335">
    <property type="entry name" value="S-adenosyl-L-methionine-dependent methyltransferases"/>
    <property type="match status" value="1"/>
</dbReference>
<dbReference type="HAMAP" id="MF_01547">
    <property type="entry name" value="RNA_methyltr_E"/>
    <property type="match status" value="1"/>
</dbReference>
<evidence type="ECO:0000256" key="5">
    <source>
        <dbReference type="ARBA" id="ARBA00037569"/>
    </source>
</evidence>
<evidence type="ECO:0000256" key="1">
    <source>
        <dbReference type="ARBA" id="ARBA00022552"/>
    </source>
</evidence>
<evidence type="ECO:0000259" key="13">
    <source>
        <dbReference type="Pfam" id="PF01728"/>
    </source>
</evidence>
<dbReference type="InterPro" id="IPR015507">
    <property type="entry name" value="rRNA-MeTfrase_E"/>
</dbReference>
<comment type="similarity">
    <text evidence="11">Belongs to the class I-like SAM-binding methyltransferase superfamily. RNA methyltransferase RlmE family.</text>
</comment>
<evidence type="ECO:0000313" key="14">
    <source>
        <dbReference type="EMBL" id="SDX58333.1"/>
    </source>
</evidence>
<feature type="binding site" evidence="11">
    <location>
        <position position="121"/>
    </location>
    <ligand>
        <name>S-adenosyl-L-methionine</name>
        <dbReference type="ChEBI" id="CHEBI:59789"/>
    </ligand>
</feature>
<dbReference type="InterPro" id="IPR050082">
    <property type="entry name" value="RNA_methyltr_RlmE"/>
</dbReference>
<feature type="binding site" evidence="11">
    <location>
        <position position="60"/>
    </location>
    <ligand>
        <name>S-adenosyl-L-methionine</name>
        <dbReference type="ChEBI" id="CHEBI:59789"/>
    </ligand>
</feature>
<comment type="function">
    <text evidence="5 11">Specifically methylates the uridine in position 2552 of 23S rRNA at the 2'-O position of the ribose in the fully assembled 50S ribosomal subunit.</text>
</comment>
<name>A0A1H3CVU9_ALLWA</name>
<comment type="subcellular location">
    <subcellularLocation>
        <location evidence="11">Cytoplasm</location>
    </subcellularLocation>
</comment>
<feature type="active site" description="Proton acceptor" evidence="11 12">
    <location>
        <position position="161"/>
    </location>
</feature>
<evidence type="ECO:0000256" key="6">
    <source>
        <dbReference type="ARBA" id="ARBA00038861"/>
    </source>
</evidence>
<evidence type="ECO:0000256" key="3">
    <source>
        <dbReference type="ARBA" id="ARBA00022679"/>
    </source>
</evidence>
<dbReference type="EC" id="2.1.1.166" evidence="6 11"/>
<proteinExistence type="inferred from homology"/>
<dbReference type="Proteomes" id="UP000198672">
    <property type="component" value="Unassembled WGS sequence"/>
</dbReference>
<evidence type="ECO:0000256" key="12">
    <source>
        <dbReference type="PIRSR" id="PIRSR005461-1"/>
    </source>
</evidence>
<evidence type="ECO:0000256" key="10">
    <source>
        <dbReference type="ARBA" id="ARBA00048970"/>
    </source>
</evidence>
<dbReference type="STRING" id="61595.SAMN05421644_10733"/>
<dbReference type="InterPro" id="IPR002877">
    <property type="entry name" value="RNA_MeTrfase_FtsJ_dom"/>
</dbReference>
<feature type="binding site" evidence="11">
    <location>
        <position position="80"/>
    </location>
    <ligand>
        <name>S-adenosyl-L-methionine</name>
        <dbReference type="ChEBI" id="CHEBI:59789"/>
    </ligand>
</feature>
<keyword evidence="3 11" id="KW-0808">Transferase</keyword>
<keyword evidence="15" id="KW-1185">Reference proteome</keyword>
<evidence type="ECO:0000256" key="4">
    <source>
        <dbReference type="ARBA" id="ARBA00022691"/>
    </source>
</evidence>
<keyword evidence="11" id="KW-0963">Cytoplasm</keyword>
<dbReference type="InterPro" id="IPR029063">
    <property type="entry name" value="SAM-dependent_MTases_sf"/>
</dbReference>
<dbReference type="PANTHER" id="PTHR10920">
    <property type="entry name" value="RIBOSOMAL RNA METHYLTRANSFERASE"/>
    <property type="match status" value="1"/>
</dbReference>
<feature type="domain" description="Ribosomal RNA methyltransferase FtsJ" evidence="13">
    <location>
        <begin position="28"/>
        <end position="204"/>
    </location>
</feature>
<evidence type="ECO:0000256" key="7">
    <source>
        <dbReference type="ARBA" id="ARBA00041129"/>
    </source>
</evidence>
<dbReference type="Pfam" id="PF01728">
    <property type="entry name" value="FtsJ"/>
    <property type="match status" value="1"/>
</dbReference>
<dbReference type="GO" id="GO:0005737">
    <property type="term" value="C:cytoplasm"/>
    <property type="evidence" value="ECO:0007669"/>
    <property type="project" value="UniProtKB-SubCell"/>
</dbReference>